<dbReference type="GO" id="GO:0043805">
    <property type="term" value="F:indolepyruvate ferredoxin oxidoreductase activity"/>
    <property type="evidence" value="ECO:0007669"/>
    <property type="project" value="UniProtKB-EC"/>
</dbReference>
<name>A0A2R4BLI2_THAAR</name>
<feature type="domain" description="Pyruvate/ketoisovalerate oxidoreductase catalytic" evidence="3">
    <location>
        <begin position="37"/>
        <end position="220"/>
    </location>
</feature>
<dbReference type="InterPro" id="IPR052198">
    <property type="entry name" value="IorB_Oxidoreductase"/>
</dbReference>
<dbReference type="EMBL" id="CP028339">
    <property type="protein sequence ID" value="AVR88171.1"/>
    <property type="molecule type" value="Genomic_DNA"/>
</dbReference>
<dbReference type="Gene3D" id="3.40.920.10">
    <property type="entry name" value="Pyruvate-ferredoxin oxidoreductase, PFOR, domain III"/>
    <property type="match status" value="1"/>
</dbReference>
<dbReference type="Pfam" id="PF20169">
    <property type="entry name" value="DUF6537"/>
    <property type="match status" value="1"/>
</dbReference>
<gene>
    <name evidence="5" type="ORF">Tharo_1243</name>
</gene>
<protein>
    <submittedName>
        <fullName evidence="5">Indolepyruvate oxidoreductase subunit IorB II</fullName>
        <ecNumber evidence="5">1.2.7.8</ecNumber>
    </submittedName>
</protein>
<dbReference type="InterPro" id="IPR046667">
    <property type="entry name" value="DUF6537"/>
</dbReference>
<dbReference type="KEGG" id="tak:Tharo_1243"/>
<dbReference type="PANTHER" id="PTHR43854">
    <property type="entry name" value="INDOLEPYRUVATE OXIDOREDUCTASE SUBUNIT IORB"/>
    <property type="match status" value="1"/>
</dbReference>
<evidence type="ECO:0000256" key="1">
    <source>
        <dbReference type="ARBA" id="ARBA00023002"/>
    </source>
</evidence>
<feature type="region of interest" description="Disordered" evidence="2">
    <location>
        <begin position="522"/>
        <end position="550"/>
    </location>
</feature>
<dbReference type="RefSeq" id="WP_107220462.1">
    <property type="nucleotide sequence ID" value="NZ_CP028339.1"/>
</dbReference>
<proteinExistence type="predicted"/>
<dbReference type="Pfam" id="PF01558">
    <property type="entry name" value="POR"/>
    <property type="match status" value="1"/>
</dbReference>
<evidence type="ECO:0000259" key="3">
    <source>
        <dbReference type="Pfam" id="PF01558"/>
    </source>
</evidence>
<dbReference type="NCBIfam" id="NF006179">
    <property type="entry name" value="PRK08312.1"/>
    <property type="match status" value="1"/>
</dbReference>
<organism evidence="5 6">
    <name type="scientific">Thauera aromatica K172</name>
    <dbReference type="NCBI Taxonomy" id="44139"/>
    <lineage>
        <taxon>Bacteria</taxon>
        <taxon>Pseudomonadati</taxon>
        <taxon>Pseudomonadota</taxon>
        <taxon>Betaproteobacteria</taxon>
        <taxon>Rhodocyclales</taxon>
        <taxon>Zoogloeaceae</taxon>
        <taxon>Thauera</taxon>
    </lineage>
</organism>
<evidence type="ECO:0000256" key="2">
    <source>
        <dbReference type="SAM" id="MobiDB-lite"/>
    </source>
</evidence>
<evidence type="ECO:0000313" key="6">
    <source>
        <dbReference type="Proteomes" id="UP000241885"/>
    </source>
</evidence>
<dbReference type="EC" id="1.2.7.8" evidence="5"/>
<accession>A0A2R4BLI2</accession>
<sequence length="550" mass="58859">MTTATPFASAAPVASVSVAPAAPSVRRPFTILIAALGGEGGGVLAEWLVELATRCGYPAQSTSIPGVAQRTGATTYYVEIHPEPLPAGAPHPVLGLAPTPGRIDLFIASELLEAARHVHSGMISAERTLVVASSSRSLTTTERISLGDGRLDSTQLIDFIRRFSRNCVVFDIAATARSAGTVPSAAMFGAIGGTGLLPFARADWEEVIRASGKGVDASLRGFALAWQASAPEPTAGAAAAPDGGPAPAAGAVRPAPAAAAIAGFPDAVQDMLVPGLARVEHFQDKAYGRLYLERIRRIHAAECRADPEACHGFALTREFARYLALWMAFDDVVRVAELKCSARRFERVRRETGARPDDLLRIVDFLKPGIAEIAGLLPPALARWLKRFEARRRAAGKPALEFALKLDATSLRGFLALRTLAALRGLRRHGARFAHEQAMIERWIEAIEHAATQDWALANELTLCARLIKGYGSTNERGKENLLHILDHLPAGMAADELLGLVRGAREAALADEEGREFDRVLRDRGLPARPPKAQPLRFVRRSELGRGGA</sequence>
<keyword evidence="1 5" id="KW-0560">Oxidoreductase</keyword>
<keyword evidence="6" id="KW-1185">Reference proteome</keyword>
<dbReference type="PANTHER" id="PTHR43854:SF1">
    <property type="entry name" value="INDOLEPYRUVATE OXIDOREDUCTASE SUBUNIT IORB"/>
    <property type="match status" value="1"/>
</dbReference>
<dbReference type="OrthoDB" id="6135558at2"/>
<keyword evidence="5" id="KW-0670">Pyruvate</keyword>
<dbReference type="InterPro" id="IPR019752">
    <property type="entry name" value="Pyrv/ketoisovalerate_OxRed_cat"/>
</dbReference>
<reference evidence="5 6" key="1">
    <citation type="submission" date="2018-03" db="EMBL/GenBank/DDBJ databases">
        <title>Complete genome sequence of Thauera aromatica, a model organism for studying aromatic compound degradation under denitrifying conditions.</title>
        <authorList>
            <person name="Lo H.-Y."/>
            <person name="Goris T."/>
            <person name="Boll M."/>
            <person name="Mueller J.A."/>
        </authorList>
    </citation>
    <scope>NUCLEOTIDE SEQUENCE [LARGE SCALE GENOMIC DNA]</scope>
    <source>
        <strain evidence="5 6">K172</strain>
    </source>
</reference>
<evidence type="ECO:0000259" key="4">
    <source>
        <dbReference type="Pfam" id="PF20169"/>
    </source>
</evidence>
<dbReference type="SUPFAM" id="SSF53323">
    <property type="entry name" value="Pyruvate-ferredoxin oxidoreductase, PFOR, domain III"/>
    <property type="match status" value="1"/>
</dbReference>
<dbReference type="Proteomes" id="UP000241885">
    <property type="component" value="Chromosome"/>
</dbReference>
<evidence type="ECO:0000313" key="5">
    <source>
        <dbReference type="EMBL" id="AVR88171.1"/>
    </source>
</evidence>
<feature type="compositionally biased region" description="Basic and acidic residues" evidence="2">
    <location>
        <begin position="541"/>
        <end position="550"/>
    </location>
</feature>
<feature type="domain" description="DUF6537" evidence="4">
    <location>
        <begin position="269"/>
        <end position="487"/>
    </location>
</feature>
<dbReference type="InterPro" id="IPR002869">
    <property type="entry name" value="Pyrv_flavodox_OxRed_cen"/>
</dbReference>
<dbReference type="AlphaFoldDB" id="A0A2R4BLI2"/>